<reference evidence="3" key="1">
    <citation type="journal article" date="2019" name="Int. J. Syst. Evol. Microbiol.">
        <title>The Global Catalogue of Microorganisms (GCM) 10K type strain sequencing project: providing services to taxonomists for standard genome sequencing and annotation.</title>
        <authorList>
            <consortium name="The Broad Institute Genomics Platform"/>
            <consortium name="The Broad Institute Genome Sequencing Center for Infectious Disease"/>
            <person name="Wu L."/>
            <person name="Ma J."/>
        </authorList>
    </citation>
    <scope>NUCLEOTIDE SEQUENCE [LARGE SCALE GENOMIC DNA]</scope>
    <source>
        <strain evidence="3">KACC 14249</strain>
    </source>
</reference>
<dbReference type="Proteomes" id="UP001596189">
    <property type="component" value="Unassembled WGS sequence"/>
</dbReference>
<dbReference type="Pfam" id="PF05991">
    <property type="entry name" value="NYN_YacP"/>
    <property type="match status" value="1"/>
</dbReference>
<evidence type="ECO:0000256" key="1">
    <source>
        <dbReference type="SAM" id="MobiDB-lite"/>
    </source>
</evidence>
<comment type="caution">
    <text evidence="2">The sequence shown here is derived from an EMBL/GenBank/DDBJ whole genome shotgun (WGS) entry which is preliminary data.</text>
</comment>
<gene>
    <name evidence="2" type="ORF">ACFQDO_04395</name>
</gene>
<organism evidence="2 3">
    <name type="scientific">Angustibacter luteus</name>
    <dbReference type="NCBI Taxonomy" id="658456"/>
    <lineage>
        <taxon>Bacteria</taxon>
        <taxon>Bacillati</taxon>
        <taxon>Actinomycetota</taxon>
        <taxon>Actinomycetes</taxon>
        <taxon>Kineosporiales</taxon>
        <taxon>Kineosporiaceae</taxon>
    </lineage>
</organism>
<evidence type="ECO:0000313" key="2">
    <source>
        <dbReference type="EMBL" id="MFC6006363.1"/>
    </source>
</evidence>
<keyword evidence="3" id="KW-1185">Reference proteome</keyword>
<name>A0ABW1JBZ9_9ACTN</name>
<sequence>MSRETASEPLAAAPVLPDVVRRRVLDAAATALGELAPELVPAGLARVRGFAPARRAGSGATPLAAALERDAGFRAEAASVVRQSAPELSAALAAGEVPAAADPVDVAVTAYLLRPDGWQATLEAALQQVRQRAEAGAVAQDARELTRLRTELAAARAQLDTQQSESEQRVRALDEELAEVRRELRRHRSDADRARAQGKAAEQAAQERAAAADERVRESQAQAARAQGDLARAQDALEALRRADREGRSLAGSRARLLLDTVVDAAVGLRRELGLPPADVLPADLVGAHDPSAGAPVTASRAREEDDPTRLTELLLMPRAHLVVDGYNVTKSAYGELPLVDQRSRLVSGLSALAARTGAEVTCCFDGAVVEGRVSAPAARGVRVRFSDPGQTADELIRRLVRAEPTGRVVVVVSSDREVADGVRRSGARPVPSAALVKLLTRG</sequence>
<dbReference type="InterPro" id="IPR010298">
    <property type="entry name" value="YacP-like"/>
</dbReference>
<dbReference type="PANTHER" id="PTHR34547">
    <property type="entry name" value="YACP-LIKE NYN DOMAIN PROTEIN"/>
    <property type="match status" value="1"/>
</dbReference>
<feature type="region of interest" description="Disordered" evidence="1">
    <location>
        <begin position="184"/>
        <end position="229"/>
    </location>
</feature>
<feature type="compositionally biased region" description="Low complexity" evidence="1">
    <location>
        <begin position="197"/>
        <end position="209"/>
    </location>
</feature>
<accession>A0ABW1JBZ9</accession>
<protein>
    <submittedName>
        <fullName evidence="2">NYN domain-containing protein</fullName>
    </submittedName>
</protein>
<dbReference type="PANTHER" id="PTHR34547:SF1">
    <property type="entry name" value="YACP-LIKE NYN DOMAIN PROTEIN"/>
    <property type="match status" value="1"/>
</dbReference>
<dbReference type="EMBL" id="JBHSRD010000002">
    <property type="protein sequence ID" value="MFC6006363.1"/>
    <property type="molecule type" value="Genomic_DNA"/>
</dbReference>
<dbReference type="RefSeq" id="WP_345717202.1">
    <property type="nucleotide sequence ID" value="NZ_BAABFP010000005.1"/>
</dbReference>
<proteinExistence type="predicted"/>
<evidence type="ECO:0000313" key="3">
    <source>
        <dbReference type="Proteomes" id="UP001596189"/>
    </source>
</evidence>